<gene>
    <name evidence="1" type="ORF">HG543_09455</name>
</gene>
<name>A0A848L7W3_9BACT</name>
<evidence type="ECO:0000313" key="2">
    <source>
        <dbReference type="Proteomes" id="UP000518300"/>
    </source>
</evidence>
<dbReference type="EMBL" id="JABBJJ010000031">
    <property type="protein sequence ID" value="NMO15080.1"/>
    <property type="molecule type" value="Genomic_DNA"/>
</dbReference>
<evidence type="ECO:0000313" key="1">
    <source>
        <dbReference type="EMBL" id="NMO15080.1"/>
    </source>
</evidence>
<sequence>MSYLSDATGSMHARVSALLLSLVLVACGTGESTTPETGLASASVTSETEPPVQLQNNVAYSGEMVAYDQVFFLEVPEGTPYLQFSLASIPSCYGSFMPAMDVGFDSIPAGNTSEYCNMWGKNCTFIAENPAAGVWWVRVGIDDSFPGSYGSTAFSLKGAYGGAEVLEFQADEGISGPSQMCIKY</sequence>
<organism evidence="1 2">
    <name type="scientific">Pyxidicoccus fallax</name>
    <dbReference type="NCBI Taxonomy" id="394095"/>
    <lineage>
        <taxon>Bacteria</taxon>
        <taxon>Pseudomonadati</taxon>
        <taxon>Myxococcota</taxon>
        <taxon>Myxococcia</taxon>
        <taxon>Myxococcales</taxon>
        <taxon>Cystobacterineae</taxon>
        <taxon>Myxococcaceae</taxon>
        <taxon>Pyxidicoccus</taxon>
    </lineage>
</organism>
<keyword evidence="2" id="KW-1185">Reference proteome</keyword>
<proteinExistence type="predicted"/>
<protein>
    <submittedName>
        <fullName evidence="1">Uncharacterized protein</fullName>
    </submittedName>
</protein>
<comment type="caution">
    <text evidence="1">The sequence shown here is derived from an EMBL/GenBank/DDBJ whole genome shotgun (WGS) entry which is preliminary data.</text>
</comment>
<accession>A0A848L7W3</accession>
<dbReference type="AlphaFoldDB" id="A0A848L7W3"/>
<dbReference type="Proteomes" id="UP000518300">
    <property type="component" value="Unassembled WGS sequence"/>
</dbReference>
<reference evidence="1 2" key="1">
    <citation type="submission" date="2020-04" db="EMBL/GenBank/DDBJ databases">
        <title>Draft genome of Pyxidicoccus fallax type strain.</title>
        <authorList>
            <person name="Whitworth D.E."/>
        </authorList>
    </citation>
    <scope>NUCLEOTIDE SEQUENCE [LARGE SCALE GENOMIC DNA]</scope>
    <source>
        <strain evidence="1 2">DSM 14698</strain>
    </source>
</reference>
<dbReference type="RefSeq" id="WP_169344375.1">
    <property type="nucleotide sequence ID" value="NZ_JABBJJ010000031.1"/>
</dbReference>